<evidence type="ECO:0000313" key="10">
    <source>
        <dbReference type="EMBL" id="CAK9868471.1"/>
    </source>
</evidence>
<dbReference type="EMBL" id="OZ023719">
    <property type="protein sequence ID" value="CAK9868471.1"/>
    <property type="molecule type" value="Genomic_DNA"/>
</dbReference>
<dbReference type="Proteomes" id="UP001497522">
    <property type="component" value="Chromosome 18"/>
</dbReference>
<keyword evidence="6" id="KW-0489">Methyltransferase</keyword>
<dbReference type="Pfam" id="PF10294">
    <property type="entry name" value="Methyltransf_16"/>
    <property type="match status" value="1"/>
</dbReference>
<dbReference type="PANTHER" id="PTHR13539">
    <property type="entry name" value="CALMODULIN-LYSINE N-METHYLTRANSFERASE"/>
    <property type="match status" value="1"/>
</dbReference>
<evidence type="ECO:0000256" key="6">
    <source>
        <dbReference type="ARBA" id="ARBA00022603"/>
    </source>
</evidence>
<gene>
    <name evidence="10" type="ORF">CSSPJE1EN2_LOCUS11430</name>
</gene>
<reference evidence="10" key="1">
    <citation type="submission" date="2024-03" db="EMBL/GenBank/DDBJ databases">
        <authorList>
            <consortium name="ELIXIR-Norway"/>
            <consortium name="Elixir Norway"/>
        </authorList>
    </citation>
    <scope>NUCLEOTIDE SEQUENCE</scope>
</reference>
<evidence type="ECO:0000256" key="7">
    <source>
        <dbReference type="ARBA" id="ARBA00022679"/>
    </source>
</evidence>
<evidence type="ECO:0000256" key="2">
    <source>
        <dbReference type="ARBA" id="ARBA00004496"/>
    </source>
</evidence>
<feature type="region of interest" description="Disordered" evidence="9">
    <location>
        <begin position="1"/>
        <end position="30"/>
    </location>
</feature>
<dbReference type="InterPro" id="IPR029063">
    <property type="entry name" value="SAM-dependent_MTases_sf"/>
</dbReference>
<proteinExistence type="predicted"/>
<dbReference type="CDD" id="cd02440">
    <property type="entry name" value="AdoMet_MTases"/>
    <property type="match status" value="1"/>
</dbReference>
<dbReference type="SUPFAM" id="SSF53335">
    <property type="entry name" value="S-adenosyl-L-methionine-dependent methyltransferases"/>
    <property type="match status" value="1"/>
</dbReference>
<evidence type="ECO:0000256" key="3">
    <source>
        <dbReference type="ARBA" id="ARBA00011914"/>
    </source>
</evidence>
<dbReference type="Gene3D" id="3.40.50.150">
    <property type="entry name" value="Vaccinia Virus protein VP39"/>
    <property type="match status" value="1"/>
</dbReference>
<evidence type="ECO:0000256" key="9">
    <source>
        <dbReference type="SAM" id="MobiDB-lite"/>
    </source>
</evidence>
<dbReference type="EC" id="2.1.1.60" evidence="3"/>
<evidence type="ECO:0000256" key="1">
    <source>
        <dbReference type="ARBA" id="ARBA00004123"/>
    </source>
</evidence>
<evidence type="ECO:0000256" key="5">
    <source>
        <dbReference type="ARBA" id="ARBA00022490"/>
    </source>
</evidence>
<dbReference type="InterPro" id="IPR025800">
    <property type="entry name" value="CaM-Lys-N-MeTrfase"/>
</dbReference>
<evidence type="ECO:0000256" key="4">
    <source>
        <dbReference type="ARBA" id="ARBA00020594"/>
    </source>
</evidence>
<organism evidence="10 11">
    <name type="scientific">Sphagnum jensenii</name>
    <dbReference type="NCBI Taxonomy" id="128206"/>
    <lineage>
        <taxon>Eukaryota</taxon>
        <taxon>Viridiplantae</taxon>
        <taxon>Streptophyta</taxon>
        <taxon>Embryophyta</taxon>
        <taxon>Bryophyta</taxon>
        <taxon>Sphagnophytina</taxon>
        <taxon>Sphagnopsida</taxon>
        <taxon>Sphagnales</taxon>
        <taxon>Sphagnaceae</taxon>
        <taxon>Sphagnum</taxon>
    </lineage>
</organism>
<keyword evidence="8" id="KW-0539">Nucleus</keyword>
<evidence type="ECO:0000256" key="8">
    <source>
        <dbReference type="ARBA" id="ARBA00023242"/>
    </source>
</evidence>
<evidence type="ECO:0000313" key="11">
    <source>
        <dbReference type="Proteomes" id="UP001497522"/>
    </source>
</evidence>
<sequence length="335" mass="36630">MEGVDATSVDGTCSSSSSTPSSPSSPSPSSLRWSMLGRFISSRKPGFKAKVELQNISRRPAGRFNVIPCCPVSMMTLATSSSGVDPKSREVVIQYAMPSTPQVKICLRQRNNADVELNDFTVSQQHNVDSTGLVCMWPAEEILTYFCVLHPDLFQKKRVIELGAGYGLAGLAIAACTEASEVLITDGNPQVVDYIQTNIEANRGVVGDTKVSACMLHWSRHQVAMPQLNYDVIVAADCTFFKDFHLDLAHTIKGLLGVSDGCHAILFSPRRGNTLDQFVKACQSAKLNVGITEQYDAHIWSIHKGFLTNDGNSAWPNYDEEHSYPLLLSITHTDS</sequence>
<dbReference type="InterPro" id="IPR019410">
    <property type="entry name" value="Methyltransf_16"/>
</dbReference>
<dbReference type="PANTHER" id="PTHR13539:SF3">
    <property type="entry name" value="CALMODULIN-LYSINE N-METHYLTRANSFERASE"/>
    <property type="match status" value="1"/>
</dbReference>
<keyword evidence="11" id="KW-1185">Reference proteome</keyword>
<accession>A0ABP1B0Q9</accession>
<feature type="compositionally biased region" description="Low complexity" evidence="9">
    <location>
        <begin position="14"/>
        <end position="30"/>
    </location>
</feature>
<keyword evidence="5" id="KW-0963">Cytoplasm</keyword>
<keyword evidence="7" id="KW-0808">Transferase</keyword>
<name>A0ABP1B0Q9_9BRYO</name>
<protein>
    <recommendedName>
        <fullName evidence="4">Calmodulin-lysine N-methyltransferase</fullName>
        <ecNumber evidence="3">2.1.1.60</ecNumber>
    </recommendedName>
</protein>
<comment type="subcellular location">
    <subcellularLocation>
        <location evidence="2">Cytoplasm</location>
    </subcellularLocation>
    <subcellularLocation>
        <location evidence="1">Nucleus</location>
    </subcellularLocation>
</comment>